<dbReference type="GO" id="GO:0003723">
    <property type="term" value="F:RNA binding"/>
    <property type="evidence" value="ECO:0007669"/>
    <property type="project" value="InterPro"/>
</dbReference>
<dbReference type="OrthoDB" id="7466251at2"/>
<dbReference type="SMART" id="SM01012">
    <property type="entry name" value="ANTAR"/>
    <property type="match status" value="1"/>
</dbReference>
<organism evidence="5 6">
    <name type="scientific">Nocardioides szechwanensis</name>
    <dbReference type="NCBI Taxonomy" id="1005944"/>
    <lineage>
        <taxon>Bacteria</taxon>
        <taxon>Bacillati</taxon>
        <taxon>Actinomycetota</taxon>
        <taxon>Actinomycetes</taxon>
        <taxon>Propionibacteriales</taxon>
        <taxon>Nocardioidaceae</taxon>
        <taxon>Nocardioides</taxon>
    </lineage>
</organism>
<reference evidence="6" key="1">
    <citation type="submission" date="2016-10" db="EMBL/GenBank/DDBJ databases">
        <authorList>
            <person name="Varghese N."/>
            <person name="Submissions S."/>
        </authorList>
    </citation>
    <scope>NUCLEOTIDE SEQUENCE [LARGE SCALE GENOMIC DNA]</scope>
    <source>
        <strain evidence="6">CGMCC 1.11147</strain>
    </source>
</reference>
<dbReference type="RefSeq" id="WP_143016194.1">
    <property type="nucleotide sequence ID" value="NZ_BKAE01000013.1"/>
</dbReference>
<evidence type="ECO:0000256" key="2">
    <source>
        <dbReference type="ARBA" id="ARBA00023163"/>
    </source>
</evidence>
<dbReference type="InterPro" id="IPR003018">
    <property type="entry name" value="GAF"/>
</dbReference>
<dbReference type="Pfam" id="PF03861">
    <property type="entry name" value="ANTAR"/>
    <property type="match status" value="1"/>
</dbReference>
<evidence type="ECO:0000259" key="4">
    <source>
        <dbReference type="SMART" id="SM01012"/>
    </source>
</evidence>
<name>A0A1H0E0X7_9ACTN</name>
<keyword evidence="1" id="KW-0805">Transcription regulation</keyword>
<proteinExistence type="predicted"/>
<accession>A0A1H0E0X7</accession>
<dbReference type="Gene3D" id="1.10.10.10">
    <property type="entry name" value="Winged helix-like DNA-binding domain superfamily/Winged helix DNA-binding domain"/>
    <property type="match status" value="1"/>
</dbReference>
<dbReference type="EMBL" id="FNIC01000004">
    <property type="protein sequence ID" value="SDN75933.1"/>
    <property type="molecule type" value="Genomic_DNA"/>
</dbReference>
<dbReference type="SMART" id="SM00065">
    <property type="entry name" value="GAF"/>
    <property type="match status" value="1"/>
</dbReference>
<feature type="domain" description="GAF" evidence="3">
    <location>
        <begin position="24"/>
        <end position="192"/>
    </location>
</feature>
<dbReference type="Pfam" id="PF13185">
    <property type="entry name" value="GAF_2"/>
    <property type="match status" value="1"/>
</dbReference>
<protein>
    <submittedName>
        <fullName evidence="5">ANTAR domain-containing protein</fullName>
    </submittedName>
</protein>
<dbReference type="STRING" id="1005944.SAMN05192576_2724"/>
<feature type="domain" description="ANTAR" evidence="4">
    <location>
        <begin position="174"/>
        <end position="229"/>
    </location>
</feature>
<dbReference type="InterPro" id="IPR029016">
    <property type="entry name" value="GAF-like_dom_sf"/>
</dbReference>
<evidence type="ECO:0000256" key="1">
    <source>
        <dbReference type="ARBA" id="ARBA00023015"/>
    </source>
</evidence>
<dbReference type="SUPFAM" id="SSF55781">
    <property type="entry name" value="GAF domain-like"/>
    <property type="match status" value="1"/>
</dbReference>
<evidence type="ECO:0000313" key="6">
    <source>
        <dbReference type="Proteomes" id="UP000199004"/>
    </source>
</evidence>
<keyword evidence="2" id="KW-0804">Transcription</keyword>
<dbReference type="InterPro" id="IPR005561">
    <property type="entry name" value="ANTAR"/>
</dbReference>
<evidence type="ECO:0000259" key="3">
    <source>
        <dbReference type="SMART" id="SM00065"/>
    </source>
</evidence>
<dbReference type="InterPro" id="IPR036388">
    <property type="entry name" value="WH-like_DNA-bd_sf"/>
</dbReference>
<sequence>MADAASRRRVDDLVARQQPGDGQGVVESLGRLCRAAKDDLDLWGATATLMPSVGTHAVVAASSEQARELEETQFGVGEGPSTDVFVSRRPVLVSNLEKSGLSRWPGWAPEAVAAGVLSCYSFPLHVGAAIFGVLGLYPARAAGLDPTGLDTALVFSEVATELLLDGSAPGDRQLARSLGAALDTHAHVYQAQGMVMVELGVSLAEALARMRAHAWVTGQDLTVLAGEIVAGRAMPSKDVW</sequence>
<dbReference type="AlphaFoldDB" id="A0A1H0E0X7"/>
<evidence type="ECO:0000313" key="5">
    <source>
        <dbReference type="EMBL" id="SDN75933.1"/>
    </source>
</evidence>
<keyword evidence="6" id="KW-1185">Reference proteome</keyword>
<dbReference type="Proteomes" id="UP000199004">
    <property type="component" value="Unassembled WGS sequence"/>
</dbReference>
<dbReference type="Gene3D" id="3.30.450.40">
    <property type="match status" value="1"/>
</dbReference>
<gene>
    <name evidence="5" type="ORF">SAMN05192576_2724</name>
</gene>